<evidence type="ECO:0000256" key="4">
    <source>
        <dbReference type="SAM" id="Phobius"/>
    </source>
</evidence>
<feature type="compositionally biased region" description="Low complexity" evidence="3">
    <location>
        <begin position="80"/>
        <end position="108"/>
    </location>
</feature>
<evidence type="ECO:0000313" key="6">
    <source>
        <dbReference type="EMBL" id="THH04996.1"/>
    </source>
</evidence>
<evidence type="ECO:0000256" key="1">
    <source>
        <dbReference type="ARBA" id="ARBA00022443"/>
    </source>
</evidence>
<organism evidence="6 7">
    <name type="scientific">Phellinidium pouzarii</name>
    <dbReference type="NCBI Taxonomy" id="167371"/>
    <lineage>
        <taxon>Eukaryota</taxon>
        <taxon>Fungi</taxon>
        <taxon>Dikarya</taxon>
        <taxon>Basidiomycota</taxon>
        <taxon>Agaricomycotina</taxon>
        <taxon>Agaricomycetes</taxon>
        <taxon>Hymenochaetales</taxon>
        <taxon>Hymenochaetaceae</taxon>
        <taxon>Phellinidium</taxon>
    </lineage>
</organism>
<feature type="transmembrane region" description="Helical" evidence="4">
    <location>
        <begin position="225"/>
        <end position="247"/>
    </location>
</feature>
<comment type="caution">
    <text evidence="6">The sequence shown here is derived from an EMBL/GenBank/DDBJ whole genome shotgun (WGS) entry which is preliminary data.</text>
</comment>
<keyword evidence="4" id="KW-0472">Membrane</keyword>
<dbReference type="Proteomes" id="UP000308199">
    <property type="component" value="Unassembled WGS sequence"/>
</dbReference>
<sequence length="635" mass="63938">GVLSTAVSDATSIAGGVISTAASDVSSIATVVTSDAGGVFSTVTSDVGVITSAVSTIGPETTSTTGGLSTGLPDPTSTFAPGATTLPGLGTGTGTAPEATGTDSSNSGNGNGNGDDGRNRDGNGSGGKSLTLQGTDVSGSSPLVSPSGITISGLSSSSAGLLSHGALSSIIGGSTLTVPASSTLASHTIEEGYKFVLGRREHNPRTHGGNGDGNANATAAHHGGLSAGVIAAIAVVSSLAFIALCIFGMRRWHRQRRTQRIEQWGRRTGALTFLAGGARTSEKDEGTTSARSSFGTTNDHGLRPFTPMPMPSMGASLFEPSASDSSLFYTPLSSVVHDGGTVSTAEGATNAPAAGLGAAASNLNRRLSGRSSQFSIGSESSHNSDDSNGGQYLLAPPLQPDVMGAQLSPISVRPWSPNERWAFPKPPMAATPTTAATTMTPGAGAEGKESSKLAIPSFSVVPATQPHTPTSLMTFSSGAVSDKTALDPFADPDPDLNPNSEKEARMSMSTSTNGEPSPVVGTVRRASASSVLSEPPAMARTLSSPSASTDGAASSASAEGDALAGVIEFIKRPFAPTLADEMAVQRGDEVRILRSFDDGWARVEKMGTGEKGLIPVDCLRENGEPLPAFFGGQEG</sequence>
<proteinExistence type="predicted"/>
<feature type="compositionally biased region" description="Polar residues" evidence="3">
    <location>
        <begin position="287"/>
        <end position="299"/>
    </location>
</feature>
<dbReference type="InterPro" id="IPR001452">
    <property type="entry name" value="SH3_domain"/>
</dbReference>
<name>A0A4S4L123_9AGAM</name>
<feature type="region of interest" description="Disordered" evidence="3">
    <location>
        <begin position="278"/>
        <end position="316"/>
    </location>
</feature>
<feature type="region of interest" description="Disordered" evidence="3">
    <location>
        <begin position="57"/>
        <end position="144"/>
    </location>
</feature>
<evidence type="ECO:0000313" key="7">
    <source>
        <dbReference type="Proteomes" id="UP000308199"/>
    </source>
</evidence>
<feature type="non-terminal residue" evidence="6">
    <location>
        <position position="1"/>
    </location>
</feature>
<accession>A0A4S4L123</accession>
<keyword evidence="1 2" id="KW-0728">SH3 domain</keyword>
<feature type="compositionally biased region" description="Polar residues" evidence="3">
    <location>
        <begin position="373"/>
        <end position="390"/>
    </location>
</feature>
<dbReference type="Pfam" id="PF00018">
    <property type="entry name" value="SH3_1"/>
    <property type="match status" value="1"/>
</dbReference>
<gene>
    <name evidence="6" type="ORF">EW145_g5126</name>
</gene>
<feature type="region of interest" description="Disordered" evidence="3">
    <location>
        <begin position="487"/>
        <end position="555"/>
    </location>
</feature>
<keyword evidence="4" id="KW-1133">Transmembrane helix</keyword>
<dbReference type="SUPFAM" id="SSF50044">
    <property type="entry name" value="SH3-domain"/>
    <property type="match status" value="1"/>
</dbReference>
<evidence type="ECO:0000259" key="5">
    <source>
        <dbReference type="PROSITE" id="PS50002"/>
    </source>
</evidence>
<feature type="compositionally biased region" description="Low complexity" evidence="3">
    <location>
        <begin position="543"/>
        <end position="555"/>
    </location>
</feature>
<dbReference type="EMBL" id="SGPK01000294">
    <property type="protein sequence ID" value="THH04996.1"/>
    <property type="molecule type" value="Genomic_DNA"/>
</dbReference>
<dbReference type="OrthoDB" id="5340910at2759"/>
<protein>
    <recommendedName>
        <fullName evidence="5">SH3 domain-containing protein</fullName>
    </recommendedName>
</protein>
<dbReference type="AlphaFoldDB" id="A0A4S4L123"/>
<evidence type="ECO:0000256" key="3">
    <source>
        <dbReference type="SAM" id="MobiDB-lite"/>
    </source>
</evidence>
<feature type="region of interest" description="Disordered" evidence="3">
    <location>
        <begin position="370"/>
        <end position="397"/>
    </location>
</feature>
<dbReference type="SMART" id="SM00326">
    <property type="entry name" value="SH3"/>
    <property type="match status" value="1"/>
</dbReference>
<dbReference type="InterPro" id="IPR036028">
    <property type="entry name" value="SH3-like_dom_sf"/>
</dbReference>
<feature type="compositionally biased region" description="Low complexity" evidence="3">
    <location>
        <begin position="61"/>
        <end position="72"/>
    </location>
</feature>
<keyword evidence="7" id="KW-1185">Reference proteome</keyword>
<dbReference type="PROSITE" id="PS50002">
    <property type="entry name" value="SH3"/>
    <property type="match status" value="1"/>
</dbReference>
<reference evidence="6 7" key="1">
    <citation type="submission" date="2019-02" db="EMBL/GenBank/DDBJ databases">
        <title>Genome sequencing of the rare red list fungi Phellinidium pouzarii.</title>
        <authorList>
            <person name="Buettner E."/>
            <person name="Kellner H."/>
        </authorList>
    </citation>
    <scope>NUCLEOTIDE SEQUENCE [LARGE SCALE GENOMIC DNA]</scope>
    <source>
        <strain evidence="6 7">DSM 108285</strain>
    </source>
</reference>
<keyword evidence="4" id="KW-0812">Transmembrane</keyword>
<dbReference type="Gene3D" id="2.30.30.40">
    <property type="entry name" value="SH3 Domains"/>
    <property type="match status" value="1"/>
</dbReference>
<feature type="domain" description="SH3" evidence="5">
    <location>
        <begin position="555"/>
        <end position="624"/>
    </location>
</feature>
<evidence type="ECO:0000256" key="2">
    <source>
        <dbReference type="PROSITE-ProRule" id="PRU00192"/>
    </source>
</evidence>